<dbReference type="Proteomes" id="UP000327085">
    <property type="component" value="Chromosome 8"/>
</dbReference>
<gene>
    <name evidence="5" type="ORF">ALMOND_2B008230</name>
</gene>
<dbReference type="GO" id="GO:0051903">
    <property type="term" value="F:S-(hydroxymethyl)glutathione dehydrogenase [NAD(P)+] activity"/>
    <property type="evidence" value="ECO:0007669"/>
    <property type="project" value="TreeGrafter"/>
</dbReference>
<reference evidence="6" key="1">
    <citation type="journal article" date="2020" name="Plant J.">
        <title>Transposons played a major role in the diversification between the closely related almond and peach genomes: results from the almond genome sequence.</title>
        <authorList>
            <person name="Alioto T."/>
            <person name="Alexiou K.G."/>
            <person name="Bardil A."/>
            <person name="Barteri F."/>
            <person name="Castanera R."/>
            <person name="Cruz F."/>
            <person name="Dhingra A."/>
            <person name="Duval H."/>
            <person name="Fernandez I Marti A."/>
            <person name="Frias L."/>
            <person name="Galan B."/>
            <person name="Garcia J.L."/>
            <person name="Howad W."/>
            <person name="Gomez-Garrido J."/>
            <person name="Gut M."/>
            <person name="Julca I."/>
            <person name="Morata J."/>
            <person name="Puigdomenech P."/>
            <person name="Ribeca P."/>
            <person name="Rubio Cabetas M.J."/>
            <person name="Vlasova A."/>
            <person name="Wirthensohn M."/>
            <person name="Garcia-Mas J."/>
            <person name="Gabaldon T."/>
            <person name="Casacuberta J.M."/>
            <person name="Arus P."/>
        </authorList>
    </citation>
    <scope>NUCLEOTIDE SEQUENCE [LARGE SCALE GENOMIC DNA]</scope>
    <source>
        <strain evidence="6">cv. Texas</strain>
    </source>
</reference>
<protein>
    <submittedName>
        <fullName evidence="5">PREDICTED: alcohol</fullName>
    </submittedName>
</protein>
<organism evidence="5 6">
    <name type="scientific">Prunus dulcis</name>
    <name type="common">Almond</name>
    <name type="synonym">Amygdalus dulcis</name>
    <dbReference type="NCBI Taxonomy" id="3755"/>
    <lineage>
        <taxon>Eukaryota</taxon>
        <taxon>Viridiplantae</taxon>
        <taxon>Streptophyta</taxon>
        <taxon>Embryophyta</taxon>
        <taxon>Tracheophyta</taxon>
        <taxon>Spermatophyta</taxon>
        <taxon>Magnoliopsida</taxon>
        <taxon>eudicotyledons</taxon>
        <taxon>Gunneridae</taxon>
        <taxon>Pentapetalae</taxon>
        <taxon>rosids</taxon>
        <taxon>fabids</taxon>
        <taxon>Rosales</taxon>
        <taxon>Rosaceae</taxon>
        <taxon>Amygdaloideae</taxon>
        <taxon>Amygdaleae</taxon>
        <taxon>Prunus</taxon>
    </lineage>
</organism>
<dbReference type="InParanoid" id="A0A5E4EKE1"/>
<dbReference type="PANTHER" id="PTHR43880">
    <property type="entry name" value="ALCOHOL DEHYDROGENASE"/>
    <property type="match status" value="1"/>
</dbReference>
<accession>A0A5E4EKE1</accession>
<keyword evidence="2" id="KW-0479">Metal-binding</keyword>
<name>A0A5E4EKE1_PRUDU</name>
<sequence>MGKNSFLFVLETSSSKAKKGSSVAIFGLGAVGLAVSFGKLLTIHILLIAHIHFLGRIFNQVKILLGCHAEGARIDVASRIVGVDSNPAMFEEAKKFGVNEFVIPKDHDRPAHEVKTC</sequence>
<evidence type="ECO:0000256" key="3">
    <source>
        <dbReference type="ARBA" id="ARBA00022833"/>
    </source>
</evidence>
<evidence type="ECO:0000313" key="5">
    <source>
        <dbReference type="EMBL" id="VVA15866.1"/>
    </source>
</evidence>
<keyword evidence="4" id="KW-1133">Transmembrane helix</keyword>
<keyword evidence="4" id="KW-0472">Membrane</keyword>
<dbReference type="GO" id="GO:0005829">
    <property type="term" value="C:cytosol"/>
    <property type="evidence" value="ECO:0007669"/>
    <property type="project" value="TreeGrafter"/>
</dbReference>
<keyword evidence="4" id="KW-0812">Transmembrane</keyword>
<dbReference type="GO" id="GO:0046294">
    <property type="term" value="P:formaldehyde catabolic process"/>
    <property type="evidence" value="ECO:0007669"/>
    <property type="project" value="TreeGrafter"/>
</dbReference>
<dbReference type="Gramene" id="VVA15866">
    <property type="protein sequence ID" value="VVA15866"/>
    <property type="gene ID" value="Prudul26B008230"/>
</dbReference>
<evidence type="ECO:0000256" key="4">
    <source>
        <dbReference type="SAM" id="Phobius"/>
    </source>
</evidence>
<proteinExistence type="predicted"/>
<dbReference type="SUPFAM" id="SSF51735">
    <property type="entry name" value="NAD(P)-binding Rossmann-fold domains"/>
    <property type="match status" value="1"/>
</dbReference>
<dbReference type="EMBL" id="CABIKO010000016">
    <property type="protein sequence ID" value="VVA15866.1"/>
    <property type="molecule type" value="Genomic_DNA"/>
</dbReference>
<dbReference type="GO" id="GO:0008270">
    <property type="term" value="F:zinc ion binding"/>
    <property type="evidence" value="ECO:0007669"/>
    <property type="project" value="TreeGrafter"/>
</dbReference>
<comment type="subunit">
    <text evidence="1">Homodimer.</text>
</comment>
<evidence type="ECO:0000256" key="2">
    <source>
        <dbReference type="ARBA" id="ARBA00022723"/>
    </source>
</evidence>
<dbReference type="Gene3D" id="3.40.50.720">
    <property type="entry name" value="NAD(P)-binding Rossmann-like Domain"/>
    <property type="match status" value="1"/>
</dbReference>
<dbReference type="InterPro" id="IPR036291">
    <property type="entry name" value="NAD(P)-bd_dom_sf"/>
</dbReference>
<evidence type="ECO:0000313" key="6">
    <source>
        <dbReference type="Proteomes" id="UP000327085"/>
    </source>
</evidence>
<dbReference type="AlphaFoldDB" id="A0A5E4EKE1"/>
<keyword evidence="3" id="KW-0862">Zinc</keyword>
<evidence type="ECO:0000256" key="1">
    <source>
        <dbReference type="ARBA" id="ARBA00011738"/>
    </source>
</evidence>
<feature type="transmembrane region" description="Helical" evidence="4">
    <location>
        <begin position="23"/>
        <end position="49"/>
    </location>
</feature>
<dbReference type="PANTHER" id="PTHR43880:SF35">
    <property type="entry name" value="ALCOHOL DEHYDROGENASE 1-LIKE"/>
    <property type="match status" value="1"/>
</dbReference>